<feature type="transmembrane region" description="Helical" evidence="1">
    <location>
        <begin position="73"/>
        <end position="95"/>
    </location>
</feature>
<comment type="caution">
    <text evidence="2">The sequence shown here is derived from an EMBL/GenBank/DDBJ whole genome shotgun (WGS) entry which is preliminary data.</text>
</comment>
<dbReference type="RefSeq" id="WP_149620606.1">
    <property type="nucleotide sequence ID" value="NZ_JBITUG010000002.1"/>
</dbReference>
<gene>
    <name evidence="2" type="ORF">FQ154_16820</name>
</gene>
<protein>
    <submittedName>
        <fullName evidence="2">Uncharacterized protein</fullName>
    </submittedName>
</protein>
<reference evidence="2 3" key="1">
    <citation type="submission" date="2019-07" db="EMBL/GenBank/DDBJ databases">
        <title>Analysis of the biochemical properties, biological activity and biotechnological potential of siderophores and biosurfactants produced by Antarctic psychrotolerant bacteria.</title>
        <authorList>
            <person name="Styczynski M."/>
            <person name="Krucon T."/>
            <person name="Decewicz P."/>
            <person name="Dziewit L."/>
        </authorList>
    </citation>
    <scope>NUCLEOTIDE SEQUENCE [LARGE SCALE GENOMIC DNA]</scope>
    <source>
        <strain evidence="2 3">ANT_H27</strain>
    </source>
</reference>
<sequence>MNEPVTASPQPSNSPWRRLPVITAVLAGLLLVAGVVTLIVGPSAASSFGWFAYAPLSDEVFAPGMHFLTTAQILGWTFIACAACATAFWAGLAVARRRS</sequence>
<evidence type="ECO:0000313" key="3">
    <source>
        <dbReference type="Proteomes" id="UP000323856"/>
    </source>
</evidence>
<dbReference type="AlphaFoldDB" id="A0A5B0E5U3"/>
<proteinExistence type="predicted"/>
<organism evidence="2 3">
    <name type="scientific">Paeniglutamicibacter gangotriensis</name>
    <dbReference type="NCBI Taxonomy" id="254787"/>
    <lineage>
        <taxon>Bacteria</taxon>
        <taxon>Bacillati</taxon>
        <taxon>Actinomycetota</taxon>
        <taxon>Actinomycetes</taxon>
        <taxon>Micrococcales</taxon>
        <taxon>Micrococcaceae</taxon>
        <taxon>Paeniglutamicibacter</taxon>
    </lineage>
</organism>
<name>A0A5B0E5U3_9MICC</name>
<feature type="transmembrane region" description="Helical" evidence="1">
    <location>
        <begin position="21"/>
        <end position="53"/>
    </location>
</feature>
<dbReference type="EMBL" id="VOBL01000021">
    <property type="protein sequence ID" value="KAA0974098.1"/>
    <property type="molecule type" value="Genomic_DNA"/>
</dbReference>
<evidence type="ECO:0000313" key="2">
    <source>
        <dbReference type="EMBL" id="KAA0974098.1"/>
    </source>
</evidence>
<keyword evidence="1" id="KW-0812">Transmembrane</keyword>
<keyword evidence="1" id="KW-1133">Transmembrane helix</keyword>
<dbReference type="Proteomes" id="UP000323856">
    <property type="component" value="Unassembled WGS sequence"/>
</dbReference>
<dbReference type="OrthoDB" id="4953325at2"/>
<evidence type="ECO:0000256" key="1">
    <source>
        <dbReference type="SAM" id="Phobius"/>
    </source>
</evidence>
<keyword evidence="1" id="KW-0472">Membrane</keyword>
<accession>A0A5B0E5U3</accession>